<dbReference type="PATRIC" id="fig|1267766.3.peg.1170"/>
<dbReference type="OrthoDB" id="5862062at2"/>
<keyword evidence="2" id="KW-1185">Reference proteome</keyword>
<name>A0A0F7KRI0_9SPHN</name>
<protein>
    <submittedName>
        <fullName evidence="1">Uncharacterized protein</fullName>
    </submittedName>
</protein>
<dbReference type="EMBL" id="CP011452">
    <property type="protein sequence ID" value="AKH42209.1"/>
    <property type="molecule type" value="Genomic_DNA"/>
</dbReference>
<dbReference type="Proteomes" id="UP000034392">
    <property type="component" value="Chromosome"/>
</dbReference>
<evidence type="ECO:0000313" key="2">
    <source>
        <dbReference type="Proteomes" id="UP000034392"/>
    </source>
</evidence>
<reference evidence="1" key="1">
    <citation type="submission" date="2015-05" db="EMBL/GenBank/DDBJ databases">
        <title>The complete genome of Altererythrobacter atlanticus strain 26DY36.</title>
        <authorList>
            <person name="Wu Y.-H."/>
            <person name="Cheng H."/>
            <person name="Wu X.-W."/>
        </authorList>
    </citation>
    <scope>NUCLEOTIDE SEQUENCE [LARGE SCALE GENOMIC DNA]</scope>
    <source>
        <strain evidence="1">26DY36</strain>
    </source>
</reference>
<accession>A0A0F7KRI0</accession>
<dbReference type="Pfam" id="PF14145">
    <property type="entry name" value="YrhK"/>
    <property type="match status" value="1"/>
</dbReference>
<gene>
    <name evidence="1" type="ORF">WYH_01163</name>
</gene>
<proteinExistence type="predicted"/>
<sequence length="72" mass="7962">MAHPIRILLQEYGWIHGGIGLTGNLAFFVGSILFLPHFEEYKTTGVWLFIAGSFLMLLGAIGDLAAKQLDRD</sequence>
<dbReference type="AlphaFoldDB" id="A0A0F7KRI0"/>
<organism evidence="1 2">
    <name type="scientific">Croceibacterium atlanticum</name>
    <dbReference type="NCBI Taxonomy" id="1267766"/>
    <lineage>
        <taxon>Bacteria</taxon>
        <taxon>Pseudomonadati</taxon>
        <taxon>Pseudomonadota</taxon>
        <taxon>Alphaproteobacteria</taxon>
        <taxon>Sphingomonadales</taxon>
        <taxon>Erythrobacteraceae</taxon>
        <taxon>Croceibacterium</taxon>
    </lineage>
</organism>
<dbReference type="RefSeq" id="WP_046903077.1">
    <property type="nucleotide sequence ID" value="NZ_CP011452.2"/>
</dbReference>
<dbReference type="InterPro" id="IPR025424">
    <property type="entry name" value="YrhK_domain"/>
</dbReference>
<evidence type="ECO:0000313" key="1">
    <source>
        <dbReference type="EMBL" id="AKH42209.1"/>
    </source>
</evidence>
<dbReference type="STRING" id="1267766.WYH_01163"/>
<dbReference type="KEGG" id="aay:WYH_01163"/>